<comment type="caution">
    <text evidence="6">The sequence shown here is derived from an EMBL/GenBank/DDBJ whole genome shotgun (WGS) entry which is preliminary data.</text>
</comment>
<dbReference type="PANTHER" id="PTHR14226:SF57">
    <property type="entry name" value="BLR7027 PROTEIN"/>
    <property type="match status" value="1"/>
</dbReference>
<reference evidence="6 7" key="1">
    <citation type="journal article" date="2021" name="Sci. Rep.">
        <title>The distribution of antibiotic resistance genes in chicken gut microbiota commensals.</title>
        <authorList>
            <person name="Juricova H."/>
            <person name="Matiasovicova J."/>
            <person name="Kubasova T."/>
            <person name="Cejkova D."/>
            <person name="Rychlik I."/>
        </authorList>
    </citation>
    <scope>NUCLEOTIDE SEQUENCE [LARGE SCALE GENOMIC DNA]</scope>
    <source>
        <strain evidence="6 7">An431b</strain>
    </source>
</reference>
<dbReference type="Pfam" id="PF01734">
    <property type="entry name" value="Patatin"/>
    <property type="match status" value="1"/>
</dbReference>
<dbReference type="Gene3D" id="3.40.1090.10">
    <property type="entry name" value="Cytosolic phospholipase A2 catalytic domain"/>
    <property type="match status" value="2"/>
</dbReference>
<evidence type="ECO:0000259" key="5">
    <source>
        <dbReference type="PROSITE" id="PS51635"/>
    </source>
</evidence>
<evidence type="ECO:0000313" key="6">
    <source>
        <dbReference type="EMBL" id="MBM6876632.1"/>
    </source>
</evidence>
<protein>
    <submittedName>
        <fullName evidence="6">Patatin-like phospholipase family protein</fullName>
    </submittedName>
</protein>
<evidence type="ECO:0000256" key="3">
    <source>
        <dbReference type="ARBA" id="ARBA00023098"/>
    </source>
</evidence>
<name>A0ABS2G6Z0_9FIRM</name>
<feature type="short sequence motif" description="GXGXXG" evidence="4">
    <location>
        <begin position="17"/>
        <end position="22"/>
    </location>
</feature>
<feature type="short sequence motif" description="GXSXG" evidence="4">
    <location>
        <begin position="44"/>
        <end position="48"/>
    </location>
</feature>
<evidence type="ECO:0000313" key="7">
    <source>
        <dbReference type="Proteomes" id="UP000729290"/>
    </source>
</evidence>
<feature type="active site" description="Nucleophile" evidence="4">
    <location>
        <position position="46"/>
    </location>
</feature>
<dbReference type="CDD" id="cd07209">
    <property type="entry name" value="Pat_hypo_Ecoli_Z1214_like"/>
    <property type="match status" value="1"/>
</dbReference>
<organism evidence="6 7">
    <name type="scientific">Anaerotignum lactatifermentans</name>
    <dbReference type="NCBI Taxonomy" id="160404"/>
    <lineage>
        <taxon>Bacteria</taxon>
        <taxon>Bacillati</taxon>
        <taxon>Bacillota</taxon>
        <taxon>Clostridia</taxon>
        <taxon>Lachnospirales</taxon>
        <taxon>Anaerotignaceae</taxon>
        <taxon>Anaerotignum</taxon>
    </lineage>
</organism>
<keyword evidence="3 4" id="KW-0443">Lipid metabolism</keyword>
<feature type="active site" description="Proton acceptor" evidence="4">
    <location>
        <position position="187"/>
    </location>
</feature>
<dbReference type="PANTHER" id="PTHR14226">
    <property type="entry name" value="NEUROPATHY TARGET ESTERASE/SWISS CHEESE D.MELANOGASTER"/>
    <property type="match status" value="1"/>
</dbReference>
<gene>
    <name evidence="6" type="ORF">H9X83_00450</name>
</gene>
<dbReference type="InterPro" id="IPR002641">
    <property type="entry name" value="PNPLA_dom"/>
</dbReference>
<dbReference type="EMBL" id="JACSNV010000001">
    <property type="protein sequence ID" value="MBM6876632.1"/>
    <property type="molecule type" value="Genomic_DNA"/>
</dbReference>
<evidence type="ECO:0000256" key="4">
    <source>
        <dbReference type="PROSITE-ProRule" id="PRU01161"/>
    </source>
</evidence>
<keyword evidence="2 4" id="KW-0442">Lipid degradation</keyword>
<accession>A0ABS2G6Z0</accession>
<feature type="domain" description="PNPLA" evidence="5">
    <location>
        <begin position="13"/>
        <end position="200"/>
    </location>
</feature>
<keyword evidence="1 4" id="KW-0378">Hydrolase</keyword>
<evidence type="ECO:0000256" key="1">
    <source>
        <dbReference type="ARBA" id="ARBA00022801"/>
    </source>
</evidence>
<evidence type="ECO:0000256" key="2">
    <source>
        <dbReference type="ARBA" id="ARBA00022963"/>
    </source>
</evidence>
<keyword evidence="7" id="KW-1185">Reference proteome</keyword>
<feature type="short sequence motif" description="DGA/G" evidence="4">
    <location>
        <begin position="187"/>
        <end position="189"/>
    </location>
</feature>
<dbReference type="RefSeq" id="WP_205132455.1">
    <property type="nucleotide sequence ID" value="NZ_JACSNT010000001.1"/>
</dbReference>
<sequence length="367" mass="42201">MEPKLDLTKEYAVALEGGGAKGAYQIGVWRALKEASVKICAVSGTSVGALNGALMVMDDLALAEELWRNIRFSQIMDVDDEQMRAYYHKELHGEELREFLWNMAEVIRQGGFRTEPLRRLLEETVDEEKIRNSHKNFYLVTYSVSDREELDLDVKDIEEGRLAEMLLASAYFPAFKPERLDGKYYTDGGIQNLVPIDSLLKRGYRDLLVLRIFGVGIEKRVKIPEDACVTVIAPREKLGGVLQFDSEQVRRDMLLGYYDGLRTIYGLCGQTYYIDRQWSEARAYGMLKTILQKEAEKDGETLTLRELNEEHLPRLAKKMRVKGDYYELALALLERRAEELGISCFQVLTEEKLFSLILEKQKKTEKL</sequence>
<dbReference type="SUPFAM" id="SSF52151">
    <property type="entry name" value="FabD/lysophospholipase-like"/>
    <property type="match status" value="1"/>
</dbReference>
<dbReference type="PROSITE" id="PS51635">
    <property type="entry name" value="PNPLA"/>
    <property type="match status" value="1"/>
</dbReference>
<dbReference type="InterPro" id="IPR016035">
    <property type="entry name" value="Acyl_Trfase/lysoPLipase"/>
</dbReference>
<proteinExistence type="predicted"/>
<dbReference type="InterPro" id="IPR050301">
    <property type="entry name" value="NTE"/>
</dbReference>
<dbReference type="Proteomes" id="UP000729290">
    <property type="component" value="Unassembled WGS sequence"/>
</dbReference>